<accession>A0A9P5PD02</accession>
<evidence type="ECO:0000313" key="1">
    <source>
        <dbReference type="EMBL" id="KAF9060922.1"/>
    </source>
</evidence>
<sequence length="217" mass="24051">MHIDVKIPGGAMNTTRTLARLGWEVGSDPEIQVAVVVYRRHHEIPSLPALRQLLTSVAPARAPSSPASSHSSTFVMEEEYRVQGDIEGVIDAGEELDGTAYGSGEGEDDYDTSTRGIVSLFGCCKYSIRRKAADPLNPDIQARRSSQPAILYTCFHLFGPSQNNIHIYVLSLLHQLSQFRLPSSEKRFPVLETVTVNRKIRPKKCHRIGVALHGYQL</sequence>
<name>A0A9P5PD02_9AGAR</name>
<proteinExistence type="predicted"/>
<evidence type="ECO:0000313" key="2">
    <source>
        <dbReference type="Proteomes" id="UP000772434"/>
    </source>
</evidence>
<dbReference type="EMBL" id="JADNRY010000221">
    <property type="protein sequence ID" value="KAF9060922.1"/>
    <property type="molecule type" value="Genomic_DNA"/>
</dbReference>
<reference evidence="1" key="1">
    <citation type="submission" date="2020-11" db="EMBL/GenBank/DDBJ databases">
        <authorList>
            <consortium name="DOE Joint Genome Institute"/>
            <person name="Ahrendt S."/>
            <person name="Riley R."/>
            <person name="Andreopoulos W."/>
            <person name="Labutti K."/>
            <person name="Pangilinan J."/>
            <person name="Ruiz-Duenas F.J."/>
            <person name="Barrasa J.M."/>
            <person name="Sanchez-Garcia M."/>
            <person name="Camarero S."/>
            <person name="Miyauchi S."/>
            <person name="Serrano A."/>
            <person name="Linde D."/>
            <person name="Babiker R."/>
            <person name="Drula E."/>
            <person name="Ayuso-Fernandez I."/>
            <person name="Pacheco R."/>
            <person name="Padilla G."/>
            <person name="Ferreira P."/>
            <person name="Barriuso J."/>
            <person name="Kellner H."/>
            <person name="Castanera R."/>
            <person name="Alfaro M."/>
            <person name="Ramirez L."/>
            <person name="Pisabarro A.G."/>
            <person name="Kuo A."/>
            <person name="Tritt A."/>
            <person name="Lipzen A."/>
            <person name="He G."/>
            <person name="Yan M."/>
            <person name="Ng V."/>
            <person name="Cullen D."/>
            <person name="Martin F."/>
            <person name="Rosso M.-N."/>
            <person name="Henrissat B."/>
            <person name="Hibbett D."/>
            <person name="Martinez A.T."/>
            <person name="Grigoriev I.V."/>
        </authorList>
    </citation>
    <scope>NUCLEOTIDE SEQUENCE</scope>
    <source>
        <strain evidence="1">AH 40177</strain>
    </source>
</reference>
<dbReference type="AlphaFoldDB" id="A0A9P5PD02"/>
<keyword evidence="2" id="KW-1185">Reference proteome</keyword>
<gene>
    <name evidence="1" type="ORF">BDP27DRAFT_1429507</name>
</gene>
<organism evidence="1 2">
    <name type="scientific">Rhodocollybia butyracea</name>
    <dbReference type="NCBI Taxonomy" id="206335"/>
    <lineage>
        <taxon>Eukaryota</taxon>
        <taxon>Fungi</taxon>
        <taxon>Dikarya</taxon>
        <taxon>Basidiomycota</taxon>
        <taxon>Agaricomycotina</taxon>
        <taxon>Agaricomycetes</taxon>
        <taxon>Agaricomycetidae</taxon>
        <taxon>Agaricales</taxon>
        <taxon>Marasmiineae</taxon>
        <taxon>Omphalotaceae</taxon>
        <taxon>Rhodocollybia</taxon>
    </lineage>
</organism>
<dbReference type="Proteomes" id="UP000772434">
    <property type="component" value="Unassembled WGS sequence"/>
</dbReference>
<comment type="caution">
    <text evidence="1">The sequence shown here is derived from an EMBL/GenBank/DDBJ whole genome shotgun (WGS) entry which is preliminary data.</text>
</comment>
<protein>
    <submittedName>
        <fullName evidence="1">Uncharacterized protein</fullName>
    </submittedName>
</protein>